<evidence type="ECO:0008006" key="3">
    <source>
        <dbReference type="Google" id="ProtNLM"/>
    </source>
</evidence>
<accession>A0ABI7ZSI7</accession>
<evidence type="ECO:0000313" key="1">
    <source>
        <dbReference type="Ensembl" id="ENSFCTP00005050157.1"/>
    </source>
</evidence>
<proteinExistence type="predicted"/>
<name>A0ABI7ZSI7_FELCA</name>
<dbReference type="Ensembl" id="ENSFCTT00005070462.1">
    <property type="protein sequence ID" value="ENSFCTP00005050157.1"/>
    <property type="gene ID" value="ENSFCTG00005024781.1"/>
</dbReference>
<evidence type="ECO:0000313" key="2">
    <source>
        <dbReference type="Proteomes" id="UP000823872"/>
    </source>
</evidence>
<reference evidence="1" key="3">
    <citation type="submission" date="2025-09" db="UniProtKB">
        <authorList>
            <consortium name="Ensembl"/>
        </authorList>
    </citation>
    <scope>IDENTIFICATION</scope>
    <source>
        <strain evidence="1">breed Abyssinian</strain>
    </source>
</reference>
<dbReference type="GeneTree" id="ENSGT00940000172218"/>
<dbReference type="Proteomes" id="UP000823872">
    <property type="component" value="Chromosome B3"/>
</dbReference>
<organism evidence="1 2">
    <name type="scientific">Felis catus</name>
    <name type="common">Cat</name>
    <name type="synonym">Felis silvestris catus</name>
    <dbReference type="NCBI Taxonomy" id="9685"/>
    <lineage>
        <taxon>Eukaryota</taxon>
        <taxon>Metazoa</taxon>
        <taxon>Chordata</taxon>
        <taxon>Craniata</taxon>
        <taxon>Vertebrata</taxon>
        <taxon>Euteleostomi</taxon>
        <taxon>Mammalia</taxon>
        <taxon>Eutheria</taxon>
        <taxon>Laurasiatheria</taxon>
        <taxon>Carnivora</taxon>
        <taxon>Feliformia</taxon>
        <taxon>Felidae</taxon>
        <taxon>Felinae</taxon>
        <taxon>Felis</taxon>
    </lineage>
</organism>
<reference evidence="1 2" key="1">
    <citation type="submission" date="2021-02" db="EMBL/GenBank/DDBJ databases">
        <title>Safari Cat Assemblies.</title>
        <authorList>
            <person name="Bredemeyer K.R."/>
            <person name="Murphy W.J."/>
        </authorList>
    </citation>
    <scope>NUCLEOTIDE SEQUENCE [LARGE SCALE GENOMIC DNA]</scope>
</reference>
<protein>
    <recommendedName>
        <fullName evidence="3">Flotillin</fullName>
    </recommendedName>
</protein>
<reference evidence="1" key="2">
    <citation type="submission" date="2025-08" db="UniProtKB">
        <authorList>
            <consortium name="Ensembl"/>
        </authorList>
    </citation>
    <scope>IDENTIFICATION</scope>
    <source>
        <strain evidence="1">breed Abyssinian</strain>
    </source>
</reference>
<keyword evidence="2" id="KW-1185">Reference proteome</keyword>
<dbReference type="Gene3D" id="1.20.5.170">
    <property type="match status" value="1"/>
</dbReference>
<sequence>MKAIENGALKDEAKMELQKTQFGQAEHTAQEADRMYEGVARKLVITEGGPGTHRGVK</sequence>
<dbReference type="SUPFAM" id="SSF57997">
    <property type="entry name" value="Tropomyosin"/>
    <property type="match status" value="1"/>
</dbReference>
<dbReference type="PANTHER" id="PTHR19269">
    <property type="entry name" value="TROPOMYOSIN"/>
    <property type="match status" value="1"/>
</dbReference>